<proteinExistence type="predicted"/>
<name>A0A4Q1CFT2_9BACT</name>
<gene>
    <name evidence="1" type="ORF">ESA94_15920</name>
</gene>
<organism evidence="1 2">
    <name type="scientific">Lacibacter luteus</name>
    <dbReference type="NCBI Taxonomy" id="2508719"/>
    <lineage>
        <taxon>Bacteria</taxon>
        <taxon>Pseudomonadati</taxon>
        <taxon>Bacteroidota</taxon>
        <taxon>Chitinophagia</taxon>
        <taxon>Chitinophagales</taxon>
        <taxon>Chitinophagaceae</taxon>
        <taxon>Lacibacter</taxon>
    </lineage>
</organism>
<dbReference type="OrthoDB" id="9807630at2"/>
<dbReference type="RefSeq" id="WP_129131930.1">
    <property type="nucleotide sequence ID" value="NZ_SDHW01000005.1"/>
</dbReference>
<evidence type="ECO:0000313" key="1">
    <source>
        <dbReference type="EMBL" id="RXK58874.1"/>
    </source>
</evidence>
<evidence type="ECO:0008006" key="3">
    <source>
        <dbReference type="Google" id="ProtNLM"/>
    </source>
</evidence>
<evidence type="ECO:0000313" key="2">
    <source>
        <dbReference type="Proteomes" id="UP000290204"/>
    </source>
</evidence>
<comment type="caution">
    <text evidence="1">The sequence shown here is derived from an EMBL/GenBank/DDBJ whole genome shotgun (WGS) entry which is preliminary data.</text>
</comment>
<reference evidence="1 2" key="1">
    <citation type="submission" date="2019-01" db="EMBL/GenBank/DDBJ databases">
        <title>Lacibacter sp. strain TTM-7.</title>
        <authorList>
            <person name="Chen W.-M."/>
        </authorList>
    </citation>
    <scope>NUCLEOTIDE SEQUENCE [LARGE SCALE GENOMIC DNA]</scope>
    <source>
        <strain evidence="1 2">TTM-7</strain>
    </source>
</reference>
<keyword evidence="2" id="KW-1185">Reference proteome</keyword>
<sequence length="274" mass="30987">MKGLLLISALLLFHLLCFSQFREEKVDSIAYYQKQIQQMFEASRKAVINDTNFRTMQINLNRLAKKTDKYGAFVIYTSVSSADFSKFNADNAISGFPAFKGNMVGFGIGMSRKKNRRIFEINFGMVSLTKKVENDSSMIKTGYNHITQFEFGYDLVKDRRLNLYPYAGFGLREINISFNSPYRRNNNPRNITEVVQNNQSVGGSQFGLSVQAGIGLDVVLTNINHTGGTILFAKAGTNQLLIGDRKFKLDGFEYDPQLRYSSLVIAVGFKFFGR</sequence>
<accession>A0A4Q1CFT2</accession>
<dbReference type="Proteomes" id="UP000290204">
    <property type="component" value="Unassembled WGS sequence"/>
</dbReference>
<dbReference type="EMBL" id="SDHW01000005">
    <property type="protein sequence ID" value="RXK58874.1"/>
    <property type="molecule type" value="Genomic_DNA"/>
</dbReference>
<dbReference type="AlphaFoldDB" id="A0A4Q1CFT2"/>
<protein>
    <recommendedName>
        <fullName evidence="3">Outer membrane protein beta-barrel domain-containing protein</fullName>
    </recommendedName>
</protein>